<reference evidence="8" key="2">
    <citation type="submission" date="2020-10" db="UniProtKB">
        <authorList>
            <consortium name="WormBaseParasite"/>
        </authorList>
    </citation>
    <scope>IDENTIFICATION</scope>
</reference>
<dbReference type="InterPro" id="IPR051068">
    <property type="entry name" value="MFS_Domain-Containing_Protein"/>
</dbReference>
<keyword evidence="5 6" id="KW-0472">Membrane</keyword>
<protein>
    <submittedName>
        <fullName evidence="8">MFS domain-containing protein</fullName>
    </submittedName>
</protein>
<feature type="transmembrane region" description="Helical" evidence="6">
    <location>
        <begin position="159"/>
        <end position="183"/>
    </location>
</feature>
<proteinExistence type="predicted"/>
<dbReference type="Pfam" id="PF07690">
    <property type="entry name" value="MFS_1"/>
    <property type="match status" value="1"/>
</dbReference>
<keyword evidence="2" id="KW-0813">Transport</keyword>
<dbReference type="PANTHER" id="PTHR23510:SF3">
    <property type="entry name" value="MAJOR FACILITATOR SUPERFAMILY DOMAIN-CONTAINING PROTEIN 8"/>
    <property type="match status" value="1"/>
</dbReference>
<feature type="transmembrane region" description="Helical" evidence="6">
    <location>
        <begin position="325"/>
        <end position="349"/>
    </location>
</feature>
<feature type="transmembrane region" description="Helical" evidence="6">
    <location>
        <begin position="120"/>
        <end position="138"/>
    </location>
</feature>
<organism evidence="7 8">
    <name type="scientific">Panagrellus redivivus</name>
    <name type="common">Microworm</name>
    <dbReference type="NCBI Taxonomy" id="6233"/>
    <lineage>
        <taxon>Eukaryota</taxon>
        <taxon>Metazoa</taxon>
        <taxon>Ecdysozoa</taxon>
        <taxon>Nematoda</taxon>
        <taxon>Chromadorea</taxon>
        <taxon>Rhabditida</taxon>
        <taxon>Tylenchina</taxon>
        <taxon>Panagrolaimomorpha</taxon>
        <taxon>Panagrolaimoidea</taxon>
        <taxon>Panagrolaimidae</taxon>
        <taxon>Panagrellus</taxon>
    </lineage>
</organism>
<feature type="transmembrane region" description="Helical" evidence="6">
    <location>
        <begin position="65"/>
        <end position="86"/>
    </location>
</feature>
<dbReference type="Proteomes" id="UP000492821">
    <property type="component" value="Unassembled WGS sequence"/>
</dbReference>
<keyword evidence="4 6" id="KW-1133">Transmembrane helix</keyword>
<dbReference type="GO" id="GO:0012505">
    <property type="term" value="C:endomembrane system"/>
    <property type="evidence" value="ECO:0007669"/>
    <property type="project" value="UniProtKB-SubCell"/>
</dbReference>
<evidence type="ECO:0000313" key="7">
    <source>
        <dbReference type="Proteomes" id="UP000492821"/>
    </source>
</evidence>
<name>A0A7E4W8M5_PANRE</name>
<feature type="transmembrane region" description="Helical" evidence="6">
    <location>
        <begin position="361"/>
        <end position="381"/>
    </location>
</feature>
<feature type="transmembrane region" description="Helical" evidence="6">
    <location>
        <begin position="98"/>
        <end position="114"/>
    </location>
</feature>
<dbReference type="Gene3D" id="1.20.1250.20">
    <property type="entry name" value="MFS general substrate transporter like domains"/>
    <property type="match status" value="1"/>
</dbReference>
<evidence type="ECO:0000256" key="5">
    <source>
        <dbReference type="ARBA" id="ARBA00023136"/>
    </source>
</evidence>
<accession>A0A7E4W8M5</accession>
<keyword evidence="3 6" id="KW-0812">Transmembrane</keyword>
<reference evidence="7" key="1">
    <citation type="journal article" date="2013" name="Genetics">
        <title>The draft genome and transcriptome of Panagrellus redivivus are shaped by the harsh demands of a free-living lifestyle.</title>
        <authorList>
            <person name="Srinivasan J."/>
            <person name="Dillman A.R."/>
            <person name="Macchietto M.G."/>
            <person name="Heikkinen L."/>
            <person name="Lakso M."/>
            <person name="Fracchia K.M."/>
            <person name="Antoshechkin I."/>
            <person name="Mortazavi A."/>
            <person name="Wong G."/>
            <person name="Sternberg P.W."/>
        </authorList>
    </citation>
    <scope>NUCLEOTIDE SEQUENCE [LARGE SCALE GENOMIC DNA]</scope>
    <source>
        <strain evidence="7">MT8872</strain>
    </source>
</reference>
<evidence type="ECO:0000313" key="8">
    <source>
        <dbReference type="WBParaSite" id="Pan_g8648.t1"/>
    </source>
</evidence>
<dbReference type="InterPro" id="IPR036259">
    <property type="entry name" value="MFS_trans_sf"/>
</dbReference>
<keyword evidence="7" id="KW-1185">Reference proteome</keyword>
<feature type="transmembrane region" description="Helical" evidence="6">
    <location>
        <begin position="503"/>
        <end position="522"/>
    </location>
</feature>
<feature type="transmembrane region" description="Helical" evidence="6">
    <location>
        <begin position="435"/>
        <end position="459"/>
    </location>
</feature>
<dbReference type="SUPFAM" id="SSF103473">
    <property type="entry name" value="MFS general substrate transporter"/>
    <property type="match status" value="1"/>
</dbReference>
<feature type="transmembrane region" description="Helical" evidence="6">
    <location>
        <begin position="203"/>
        <end position="221"/>
    </location>
</feature>
<sequence length="544" mass="60034">MKVAPTKTPTKPLKIDIEDDPPTDWRSIYVANIVAALATVQVGSVIPTIWPYMKIVNPNMTETMYGAFRGASALGNIIASGVAGFWANRWRNTKPPLITGKLLNIFATCLYLLIEVKSSAAMFLFLFYDIFHGISAGFSSAYRTHISMASKEHERSRAFGLSMFAGSLGFLLGPLIQVLFTFLGYPGISLPFGFHLNLYTAPIYLALVTSGVGILFLSLWFNGKMRIKQKKIALSPAAENYELQDYQNISVYTNGLNDDGSNSSITKTQRPSDEVKGVKVVRYDKIAVFVLMAAKVSVELNMLAITSLMTPYSMAAFEWSSADSVTYMSAMMFAIGGFSMIFSVAYVFFKFDKIIPERIALVCSLTIFLLFFVFTFPWAFLSETMPYQHAKGETAYFNQTEAIAALAASNSTGAELVGCNVNYSWCATTPRINVYVYNAALVFAIGIGMPMTHVNLDILYSKMLGPIKQGVLQALFVSIGQVLNVIGPVIFTEIYSLSGPTYLWMFEIATSCIGVSLLLLNFHRMVSFTDRVERKVLKHGAVVS</sequence>
<dbReference type="GO" id="GO:0005765">
    <property type="term" value="C:lysosomal membrane"/>
    <property type="evidence" value="ECO:0007669"/>
    <property type="project" value="TreeGrafter"/>
</dbReference>
<evidence type="ECO:0000256" key="1">
    <source>
        <dbReference type="ARBA" id="ARBA00004127"/>
    </source>
</evidence>
<dbReference type="WBParaSite" id="Pan_g8648.t1">
    <property type="protein sequence ID" value="Pan_g8648.t1"/>
    <property type="gene ID" value="Pan_g8648"/>
</dbReference>
<dbReference type="InterPro" id="IPR011701">
    <property type="entry name" value="MFS"/>
</dbReference>
<feature type="transmembrane region" description="Helical" evidence="6">
    <location>
        <begin position="471"/>
        <end position="491"/>
    </location>
</feature>
<comment type="subcellular location">
    <subcellularLocation>
        <location evidence="1">Endomembrane system</location>
        <topology evidence="1">Multi-pass membrane protein</topology>
    </subcellularLocation>
</comment>
<evidence type="ECO:0000256" key="3">
    <source>
        <dbReference type="ARBA" id="ARBA00022692"/>
    </source>
</evidence>
<dbReference type="GO" id="GO:0022857">
    <property type="term" value="F:transmembrane transporter activity"/>
    <property type="evidence" value="ECO:0007669"/>
    <property type="project" value="InterPro"/>
</dbReference>
<evidence type="ECO:0000256" key="6">
    <source>
        <dbReference type="SAM" id="Phobius"/>
    </source>
</evidence>
<evidence type="ECO:0000256" key="4">
    <source>
        <dbReference type="ARBA" id="ARBA00022989"/>
    </source>
</evidence>
<evidence type="ECO:0000256" key="2">
    <source>
        <dbReference type="ARBA" id="ARBA00022448"/>
    </source>
</evidence>
<feature type="transmembrane region" description="Helical" evidence="6">
    <location>
        <begin position="286"/>
        <end position="305"/>
    </location>
</feature>
<dbReference type="PANTHER" id="PTHR23510">
    <property type="entry name" value="INNER MEMBRANE TRANSPORT PROTEIN YAJR"/>
    <property type="match status" value="1"/>
</dbReference>
<feature type="transmembrane region" description="Helical" evidence="6">
    <location>
        <begin position="29"/>
        <end position="53"/>
    </location>
</feature>
<dbReference type="AlphaFoldDB" id="A0A7E4W8M5"/>